<evidence type="ECO:0000313" key="3">
    <source>
        <dbReference type="Proteomes" id="UP000613401"/>
    </source>
</evidence>
<comment type="caution">
    <text evidence="2">The sequence shown here is derived from an EMBL/GenBank/DDBJ whole genome shotgun (WGS) entry which is preliminary data.</text>
</comment>
<keyword evidence="3" id="KW-1185">Reference proteome</keyword>
<accession>A0A8H4CU42</accession>
<feature type="region of interest" description="Disordered" evidence="1">
    <location>
        <begin position="22"/>
        <end position="45"/>
    </location>
</feature>
<dbReference type="EMBL" id="WVTB01000014">
    <property type="protein sequence ID" value="KAF3809836.1"/>
    <property type="molecule type" value="Genomic_DNA"/>
</dbReference>
<dbReference type="AlphaFoldDB" id="A0A8H4CU42"/>
<sequence length="433" mass="48850">MPDLVWSHSTVDPALLACDTGLGDAASPHQQEIPNGDFSGNNAERRADECATVQWAEIDHEAPSFYTYDHPREEGVTIHDQNCQDLQDLFGLHIFNPVSAVEHEMIDPEELQGAPQREDQRCLESIDEKGPEPAFIQDMEALQSPDTSFEWKERALAVIFNNILKYRYCDGDRAFPPVEFYIHLTHNEEDSNEIQPLVRRCAGYFHLASQKAADDTIETLRVLRQTIVSPIPQPGLEPEAQNDGTRQTQSGHLQASEAQSTSSQATKTSKKASKTSKTSARVIDHHIPPLMREVNKECSFKYRGLIRDSSLFLQTEREYMRILRQESKKTTEDQTWPADAKHDRRYIRQLVEAIVDLSDFEEKRVALAKKQALDEYDAVEGSGKRKRGGTAHTKPPAPNKSEAVYLNPEKTSSEKLEAAVGRKLSDVEIEIQG</sequence>
<reference evidence="2" key="2">
    <citation type="submission" date="2020-03" db="EMBL/GenBank/DDBJ databases">
        <authorList>
            <person name="Fu F.-F."/>
            <person name="Chen J."/>
        </authorList>
    </citation>
    <scope>NUCLEOTIDE SEQUENCE</scope>
    <source>
        <strain evidence="2">Lc1</strain>
    </source>
</reference>
<feature type="compositionally biased region" description="Polar residues" evidence="1">
    <location>
        <begin position="28"/>
        <end position="42"/>
    </location>
</feature>
<name>A0A8H4CU42_COLGL</name>
<feature type="compositionally biased region" description="Low complexity" evidence="1">
    <location>
        <begin position="254"/>
        <end position="267"/>
    </location>
</feature>
<gene>
    <name evidence="2" type="ORF">GCG54_00014049</name>
</gene>
<reference evidence="2" key="1">
    <citation type="journal article" date="2020" name="Phytopathology">
        <title>Genome sequence and comparative analysis of Colletotrichum gloeosporioides isolated from Liriodendron leaves.</title>
        <authorList>
            <person name="Fu F.F."/>
            <person name="Hao Z."/>
            <person name="Wang P."/>
            <person name="Lu Y."/>
            <person name="Xue L.J."/>
            <person name="Wei G."/>
            <person name="Tian Y."/>
            <person name="Baishi H."/>
            <person name="Xu H."/>
            <person name="Shi J."/>
            <person name="Cheng T."/>
            <person name="Wang G."/>
            <person name="Yi Y."/>
            <person name="Chen J."/>
        </authorList>
    </citation>
    <scope>NUCLEOTIDE SEQUENCE</scope>
    <source>
        <strain evidence="2">Lc1</strain>
    </source>
</reference>
<dbReference type="GeneID" id="69021164"/>
<proteinExistence type="predicted"/>
<organism evidence="2 3">
    <name type="scientific">Colletotrichum gloeosporioides</name>
    <name type="common">Anthracnose fungus</name>
    <name type="synonym">Glomerella cingulata</name>
    <dbReference type="NCBI Taxonomy" id="474922"/>
    <lineage>
        <taxon>Eukaryota</taxon>
        <taxon>Fungi</taxon>
        <taxon>Dikarya</taxon>
        <taxon>Ascomycota</taxon>
        <taxon>Pezizomycotina</taxon>
        <taxon>Sordariomycetes</taxon>
        <taxon>Hypocreomycetidae</taxon>
        <taxon>Glomerellales</taxon>
        <taxon>Glomerellaceae</taxon>
        <taxon>Colletotrichum</taxon>
        <taxon>Colletotrichum gloeosporioides species complex</taxon>
    </lineage>
</organism>
<dbReference type="RefSeq" id="XP_045268995.1">
    <property type="nucleotide sequence ID" value="XM_045413891.1"/>
</dbReference>
<feature type="region of interest" description="Disordered" evidence="1">
    <location>
        <begin position="230"/>
        <end position="282"/>
    </location>
</feature>
<feature type="compositionally biased region" description="Polar residues" evidence="1">
    <location>
        <begin position="242"/>
        <end position="253"/>
    </location>
</feature>
<evidence type="ECO:0000256" key="1">
    <source>
        <dbReference type="SAM" id="MobiDB-lite"/>
    </source>
</evidence>
<protein>
    <submittedName>
        <fullName evidence="2">Uncharacterized protein</fullName>
    </submittedName>
</protein>
<dbReference type="Proteomes" id="UP000613401">
    <property type="component" value="Unassembled WGS sequence"/>
</dbReference>
<evidence type="ECO:0000313" key="2">
    <source>
        <dbReference type="EMBL" id="KAF3809836.1"/>
    </source>
</evidence>
<feature type="region of interest" description="Disordered" evidence="1">
    <location>
        <begin position="377"/>
        <end position="412"/>
    </location>
</feature>